<dbReference type="AlphaFoldDB" id="A0A6G6Y595"/>
<dbReference type="Gene3D" id="3.40.50.300">
    <property type="entry name" value="P-loop containing nucleotide triphosphate hydrolases"/>
    <property type="match status" value="1"/>
</dbReference>
<protein>
    <submittedName>
        <fullName evidence="4">Type IV secretion system DNA-binding domain-containing protein</fullName>
    </submittedName>
</protein>
<dbReference type="RefSeq" id="WP_165327072.1">
    <property type="nucleotide sequence ID" value="NZ_CP049109.1"/>
</dbReference>
<dbReference type="InterPro" id="IPR008571">
    <property type="entry name" value="HerA-like"/>
</dbReference>
<sequence>MTEPPISIDMLEEGHILILGTTGAGKTYQLRGLIEQLRRADRRVGAIDKLGNHWGLTLSPDGQRPGLDFVIFGGKRAHVPMTPDQGGQLGRLFVERNVPAIFDVSQWKSDEQQQWVADFADAVFLHNEAALHLAIDEAQSWVPQGGGGDAFRSVQRLAEQGRGNGIRLMLACQRWSRLDASVRGMADNCIVAMRQTSPIDRKAIAELVALSREQNREVQEALPLLKAGEAFLWEPRSAELRRVRFPANTTFDSSRTPRHGDTPPPPIAVSGDLVDELRAALAPEVPDYPDDSIPGDPGEAFAKGGEVGTMLRERDSEIAALRDQLAAARAELNDLRGVDAECDRYQRGFSAIIELAGAVRNGRPHPMITNAPGAFARTGGEATPPATSASEAGPRKTKAKGRGPGSITTGASAKASADAGAPTLNRTALDAAALLRGALTPDDTLIWNDVLLLLGRRPNSGDSRAARKGLVEAGLISNRGDAVEPLPSLFDRADIPFAHWPGPDQLVERWSEKLRGPGGEMLRDIAANGPASSAEVAARLGKSATSGWWRQGLKDLRNSNVARETGGVLELHPYLRTEEK</sequence>
<keyword evidence="1" id="KW-0175">Coiled coil</keyword>
<feature type="coiled-coil region" evidence="1">
    <location>
        <begin position="311"/>
        <end position="338"/>
    </location>
</feature>
<dbReference type="Pfam" id="PF10412">
    <property type="entry name" value="TrwB_AAD_bind"/>
    <property type="match status" value="1"/>
</dbReference>
<dbReference type="InterPro" id="IPR027417">
    <property type="entry name" value="P-loop_NTPase"/>
</dbReference>
<feature type="domain" description="Type IV secretion system coupling protein TraD DNA-binding" evidence="3">
    <location>
        <begin position="11"/>
        <end position="52"/>
    </location>
</feature>
<dbReference type="Proteomes" id="UP000501568">
    <property type="component" value="Chromosome"/>
</dbReference>
<evidence type="ECO:0000256" key="2">
    <source>
        <dbReference type="SAM" id="MobiDB-lite"/>
    </source>
</evidence>
<dbReference type="SUPFAM" id="SSF52540">
    <property type="entry name" value="P-loop containing nucleoside triphosphate hydrolases"/>
    <property type="match status" value="1"/>
</dbReference>
<gene>
    <name evidence="4" type="ORF">G5C33_09945</name>
</gene>
<dbReference type="EMBL" id="CP049109">
    <property type="protein sequence ID" value="QIG80069.1"/>
    <property type="molecule type" value="Genomic_DNA"/>
</dbReference>
<keyword evidence="5" id="KW-1185">Reference proteome</keyword>
<dbReference type="PANTHER" id="PTHR42957">
    <property type="entry name" value="HELICASE MJ1565-RELATED"/>
    <property type="match status" value="1"/>
</dbReference>
<dbReference type="KEGG" id="spzr:G5C33_09945"/>
<accession>A0A6G6Y595</accession>
<evidence type="ECO:0000256" key="1">
    <source>
        <dbReference type="SAM" id="Coils"/>
    </source>
</evidence>
<proteinExistence type="predicted"/>
<organism evidence="4 5">
    <name type="scientific">Stakelama tenebrarum</name>
    <dbReference type="NCBI Taxonomy" id="2711215"/>
    <lineage>
        <taxon>Bacteria</taxon>
        <taxon>Pseudomonadati</taxon>
        <taxon>Pseudomonadota</taxon>
        <taxon>Alphaproteobacteria</taxon>
        <taxon>Sphingomonadales</taxon>
        <taxon>Sphingomonadaceae</taxon>
        <taxon>Stakelama</taxon>
    </lineage>
</organism>
<evidence type="ECO:0000313" key="4">
    <source>
        <dbReference type="EMBL" id="QIG80069.1"/>
    </source>
</evidence>
<feature type="region of interest" description="Disordered" evidence="2">
    <location>
        <begin position="378"/>
        <end position="415"/>
    </location>
</feature>
<evidence type="ECO:0000259" key="3">
    <source>
        <dbReference type="Pfam" id="PF10412"/>
    </source>
</evidence>
<dbReference type="PANTHER" id="PTHR42957:SF1">
    <property type="entry name" value="HELICASE MJ1565-RELATED"/>
    <property type="match status" value="1"/>
</dbReference>
<evidence type="ECO:0000313" key="5">
    <source>
        <dbReference type="Proteomes" id="UP000501568"/>
    </source>
</evidence>
<dbReference type="GO" id="GO:0003677">
    <property type="term" value="F:DNA binding"/>
    <property type="evidence" value="ECO:0007669"/>
    <property type="project" value="UniProtKB-KW"/>
</dbReference>
<reference evidence="4 5" key="1">
    <citation type="submission" date="2020-02" db="EMBL/GenBank/DDBJ databases">
        <authorList>
            <person name="Zheng R.K."/>
            <person name="Sun C.M."/>
        </authorList>
    </citation>
    <scope>NUCLEOTIDE SEQUENCE [LARGE SCALE GENOMIC DNA]</scope>
    <source>
        <strain evidence="5">zrk23</strain>
    </source>
</reference>
<name>A0A6G6Y595_9SPHN</name>
<dbReference type="InterPro" id="IPR019476">
    <property type="entry name" value="T4SS_TraD_DNA-bd"/>
</dbReference>
<keyword evidence="4" id="KW-0238">DNA-binding</keyword>